<gene>
    <name evidence="2" type="ORF">ENV62_09270</name>
</gene>
<dbReference type="AlphaFoldDB" id="A0A7C3WIR3"/>
<accession>A0A7C3WIR3</accession>
<sequence>MSKRRTIGENPLDAVVPGNPLDVVVPSPERQRAGRPAPVESAAEARLEELESAIKKLRVQLAEIRMELAEVKNQMFRDSYLLAQVKDKLTGK</sequence>
<evidence type="ECO:0000313" key="2">
    <source>
        <dbReference type="EMBL" id="HGB15410.1"/>
    </source>
</evidence>
<dbReference type="EMBL" id="DTHB01000053">
    <property type="protein sequence ID" value="HGB15410.1"/>
    <property type="molecule type" value="Genomic_DNA"/>
</dbReference>
<name>A0A7C3WIR3_9BACT</name>
<keyword evidence="1" id="KW-0175">Coiled coil</keyword>
<evidence type="ECO:0000256" key="1">
    <source>
        <dbReference type="SAM" id="Coils"/>
    </source>
</evidence>
<feature type="coiled-coil region" evidence="1">
    <location>
        <begin position="40"/>
        <end position="74"/>
    </location>
</feature>
<organism evidence="2">
    <name type="scientific">Desulfobacca acetoxidans</name>
    <dbReference type="NCBI Taxonomy" id="60893"/>
    <lineage>
        <taxon>Bacteria</taxon>
        <taxon>Pseudomonadati</taxon>
        <taxon>Thermodesulfobacteriota</taxon>
        <taxon>Desulfobaccia</taxon>
        <taxon>Desulfobaccales</taxon>
        <taxon>Desulfobaccaceae</taxon>
        <taxon>Desulfobacca</taxon>
    </lineage>
</organism>
<proteinExistence type="predicted"/>
<comment type="caution">
    <text evidence="2">The sequence shown here is derived from an EMBL/GenBank/DDBJ whole genome shotgun (WGS) entry which is preliminary data.</text>
</comment>
<protein>
    <submittedName>
        <fullName evidence="2">Uncharacterized protein</fullName>
    </submittedName>
</protein>
<reference evidence="2" key="1">
    <citation type="journal article" date="2020" name="mSystems">
        <title>Genome- and Community-Level Interaction Insights into Carbon Utilization and Element Cycling Functions of Hydrothermarchaeota in Hydrothermal Sediment.</title>
        <authorList>
            <person name="Zhou Z."/>
            <person name="Liu Y."/>
            <person name="Xu W."/>
            <person name="Pan J."/>
            <person name="Luo Z.H."/>
            <person name="Li M."/>
        </authorList>
    </citation>
    <scope>NUCLEOTIDE SEQUENCE [LARGE SCALE GENOMIC DNA]</scope>
    <source>
        <strain evidence="2">SpSt-776</strain>
    </source>
</reference>